<accession>A0ABT8RIA2</accession>
<dbReference type="EC" id="3.1.-.-" evidence="2"/>
<dbReference type="PANTHER" id="PTHR30383:SF5">
    <property type="entry name" value="SGNH HYDROLASE-TYPE ESTERASE DOMAIN-CONTAINING PROTEIN"/>
    <property type="match status" value="1"/>
</dbReference>
<dbReference type="PANTHER" id="PTHR30383">
    <property type="entry name" value="THIOESTERASE 1/PROTEASE 1/LYSOPHOSPHOLIPASE L1"/>
    <property type="match status" value="1"/>
</dbReference>
<organism evidence="2 3">
    <name type="scientific">Rhodocytophaga aerolata</name>
    <dbReference type="NCBI Taxonomy" id="455078"/>
    <lineage>
        <taxon>Bacteria</taxon>
        <taxon>Pseudomonadati</taxon>
        <taxon>Bacteroidota</taxon>
        <taxon>Cytophagia</taxon>
        <taxon>Cytophagales</taxon>
        <taxon>Rhodocytophagaceae</taxon>
        <taxon>Rhodocytophaga</taxon>
    </lineage>
</organism>
<dbReference type="RefSeq" id="WP_302041697.1">
    <property type="nucleotide sequence ID" value="NZ_JAUKPO010000038.1"/>
</dbReference>
<dbReference type="Pfam" id="PF13472">
    <property type="entry name" value="Lipase_GDSL_2"/>
    <property type="match status" value="1"/>
</dbReference>
<evidence type="ECO:0000259" key="1">
    <source>
        <dbReference type="Pfam" id="PF13472"/>
    </source>
</evidence>
<dbReference type="EMBL" id="JAUKPO010000038">
    <property type="protein sequence ID" value="MDO1450898.1"/>
    <property type="molecule type" value="Genomic_DNA"/>
</dbReference>
<sequence length="255" mass="28576">MEDKQTSNRRSFIKTASLGSVLALSIPDMVKDVFEEQKVNKVTLSTNDTILFQGDSITDAGRKKEEKHFNSAPALGSGYAFLAAAELLHKYPGKQLKIYNRGISGNKVYQLAERWEEDCLAIQPTVLSILIGVNDHWHVKRNGYTGTLKTYQDDYKALLDRTKQKLPDIKLIIGEPFGVAGIKGNYEIWESLFNDYQKAAQDIASTFGAVFIPYQRVFDKAIKSAPREYWTYDGVHTTLAGAKLMAQAWTEAVKG</sequence>
<dbReference type="GO" id="GO:0016787">
    <property type="term" value="F:hydrolase activity"/>
    <property type="evidence" value="ECO:0007669"/>
    <property type="project" value="UniProtKB-KW"/>
</dbReference>
<dbReference type="InterPro" id="IPR013830">
    <property type="entry name" value="SGNH_hydro"/>
</dbReference>
<feature type="domain" description="SGNH hydrolase-type esterase" evidence="1">
    <location>
        <begin position="54"/>
        <end position="243"/>
    </location>
</feature>
<keyword evidence="3" id="KW-1185">Reference proteome</keyword>
<dbReference type="Gene3D" id="3.40.50.1110">
    <property type="entry name" value="SGNH hydrolase"/>
    <property type="match status" value="1"/>
</dbReference>
<proteinExistence type="predicted"/>
<gene>
    <name evidence="2" type="ORF">Q0590_31780</name>
</gene>
<keyword evidence="2" id="KW-0378">Hydrolase</keyword>
<evidence type="ECO:0000313" key="3">
    <source>
        <dbReference type="Proteomes" id="UP001168528"/>
    </source>
</evidence>
<dbReference type="SUPFAM" id="SSF52266">
    <property type="entry name" value="SGNH hydrolase"/>
    <property type="match status" value="1"/>
</dbReference>
<evidence type="ECO:0000313" key="2">
    <source>
        <dbReference type="EMBL" id="MDO1450898.1"/>
    </source>
</evidence>
<comment type="caution">
    <text evidence="2">The sequence shown here is derived from an EMBL/GenBank/DDBJ whole genome shotgun (WGS) entry which is preliminary data.</text>
</comment>
<dbReference type="Proteomes" id="UP001168528">
    <property type="component" value="Unassembled WGS sequence"/>
</dbReference>
<dbReference type="InterPro" id="IPR036514">
    <property type="entry name" value="SGNH_hydro_sf"/>
</dbReference>
<protein>
    <submittedName>
        <fullName evidence="2">SGNH/GDSL hydrolase family protein</fullName>
        <ecNumber evidence="2">3.1.-.-</ecNumber>
    </submittedName>
</protein>
<dbReference type="InterPro" id="IPR051532">
    <property type="entry name" value="Ester_Hydrolysis_Enzymes"/>
</dbReference>
<name>A0ABT8RIA2_9BACT</name>
<reference evidence="2" key="1">
    <citation type="submission" date="2023-07" db="EMBL/GenBank/DDBJ databases">
        <title>The genome sequence of Rhodocytophaga aerolata KACC 12507.</title>
        <authorList>
            <person name="Zhang X."/>
        </authorList>
    </citation>
    <scope>NUCLEOTIDE SEQUENCE</scope>
    <source>
        <strain evidence="2">KACC 12507</strain>
    </source>
</reference>
<dbReference type="CDD" id="cd01834">
    <property type="entry name" value="SGNH_hydrolase_like_2"/>
    <property type="match status" value="1"/>
</dbReference>